<dbReference type="Gene3D" id="3.30.710.10">
    <property type="entry name" value="Potassium Channel Kv1.1, Chain A"/>
    <property type="match status" value="1"/>
</dbReference>
<dbReference type="SUPFAM" id="SSF117281">
    <property type="entry name" value="Kelch motif"/>
    <property type="match status" value="1"/>
</dbReference>
<dbReference type="InterPro" id="IPR015915">
    <property type="entry name" value="Kelch-typ_b-propeller"/>
</dbReference>
<dbReference type="Pfam" id="PF07707">
    <property type="entry name" value="BACK"/>
    <property type="match status" value="1"/>
</dbReference>
<reference evidence="4" key="2">
    <citation type="submission" date="2025-08" db="UniProtKB">
        <authorList>
            <consortium name="Ensembl"/>
        </authorList>
    </citation>
    <scope>IDENTIFICATION</scope>
</reference>
<keyword evidence="1" id="KW-0880">Kelch repeat</keyword>
<evidence type="ECO:0000313" key="5">
    <source>
        <dbReference type="Proteomes" id="UP000694580"/>
    </source>
</evidence>
<dbReference type="InterPro" id="IPR011333">
    <property type="entry name" value="SKP1/BTB/POZ_sf"/>
</dbReference>
<dbReference type="PROSITE" id="PS50097">
    <property type="entry name" value="BTB"/>
    <property type="match status" value="1"/>
</dbReference>
<dbReference type="PANTHER" id="PTHR45632:SF5">
    <property type="entry name" value="KELCH-LIKE PROTEIN 22"/>
    <property type="match status" value="1"/>
</dbReference>
<reference evidence="4" key="3">
    <citation type="submission" date="2025-09" db="UniProtKB">
        <authorList>
            <consortium name="Ensembl"/>
        </authorList>
    </citation>
    <scope>IDENTIFICATION</scope>
</reference>
<organism evidence="4 5">
    <name type="scientific">Denticeps clupeoides</name>
    <name type="common">denticle herring</name>
    <dbReference type="NCBI Taxonomy" id="299321"/>
    <lineage>
        <taxon>Eukaryota</taxon>
        <taxon>Metazoa</taxon>
        <taxon>Chordata</taxon>
        <taxon>Craniata</taxon>
        <taxon>Vertebrata</taxon>
        <taxon>Euteleostomi</taxon>
        <taxon>Actinopterygii</taxon>
        <taxon>Neopterygii</taxon>
        <taxon>Teleostei</taxon>
        <taxon>Clupei</taxon>
        <taxon>Clupeiformes</taxon>
        <taxon>Denticipitoidei</taxon>
        <taxon>Denticipitidae</taxon>
        <taxon>Denticeps</taxon>
    </lineage>
</organism>
<dbReference type="GeneTree" id="ENSGT00940000161093"/>
<dbReference type="InterPro" id="IPR030601">
    <property type="entry name" value="KLHL35_BTB_POZ_dom"/>
</dbReference>
<reference evidence="4 5" key="1">
    <citation type="submission" date="2020-06" db="EMBL/GenBank/DDBJ databases">
        <authorList>
            <consortium name="Wellcome Sanger Institute Data Sharing"/>
        </authorList>
    </citation>
    <scope>NUCLEOTIDE SEQUENCE [LARGE SCALE GENOMIC DNA]</scope>
</reference>
<dbReference type="InterPro" id="IPR017096">
    <property type="entry name" value="BTB-kelch_protein"/>
</dbReference>
<dbReference type="FunFam" id="1.25.40.420:FF:000001">
    <property type="entry name" value="Kelch-like family member 12"/>
    <property type="match status" value="1"/>
</dbReference>
<sequence>MGSGTIKEGQDDCRIKDNFCSGPSHAEQVLQILNLYRQSGSFTDVVLQVEEKEFPCHRAVLSASSSYFRTMFSSQLQEQHQHLVQMNGISSTALEVVLNFMYEGLMNINEGNVAMVFQTADLLDVTVLRKVCIQFLEKQVDHSNCLGLMDFASFYTLTPLAEQCQKMLFQNFTQVYQHEEFTSLPKDRVKKLLSSEQMQVQSEEVLVKAVLKWVHHKPTSRKGELKELLELVHLPLLDPVFLLNSVESDSIVQDCPECRPLILEARRYHMFGREVHSHRTKPRRSSDRAEMIVVIGGCDRNGFSRLSFTEMFKPTSNEWMSGASIPGYSKSEFACCEFQNDVLVSGGALNSVDVWRYMSQLDQWVRVGSLNQGRWRHKMGALLGKLYVVGGYNGQERLSSVEAYSAYDNKWRKVAPLLLPVSSAALASCAGKLYVIGGAVSEKDNSDKVQRYDPSTDEWECMAPTPFSQRCISAIAHNDIIYVVGGLLDVIYSYNPSNDSWGKVANLPMKVESCGLTVCNEKLFIVGGRDECAAAVDGVWSFCPDSGLLSKELPMSRCVSYHGCVTITQHTPKKS</sequence>
<dbReference type="Ensembl" id="ENSDCDT00010069842.1">
    <property type="protein sequence ID" value="ENSDCDP00010059131.1"/>
    <property type="gene ID" value="ENSDCDG00010033119.1"/>
</dbReference>
<dbReference type="SMART" id="SM00875">
    <property type="entry name" value="BACK"/>
    <property type="match status" value="1"/>
</dbReference>
<dbReference type="Proteomes" id="UP000694580">
    <property type="component" value="Chromosome 6"/>
</dbReference>
<gene>
    <name evidence="4" type="primary">KLHL35</name>
</gene>
<dbReference type="InterPro" id="IPR006652">
    <property type="entry name" value="Kelch_1"/>
</dbReference>
<dbReference type="Pfam" id="PF24681">
    <property type="entry name" value="Kelch_KLHDC2_KLHL20_DRC7"/>
    <property type="match status" value="1"/>
</dbReference>
<dbReference type="GeneID" id="114793096"/>
<dbReference type="Gene3D" id="2.120.10.80">
    <property type="entry name" value="Kelch-type beta propeller"/>
    <property type="match status" value="1"/>
</dbReference>
<dbReference type="InterPro" id="IPR011705">
    <property type="entry name" value="BACK"/>
</dbReference>
<proteinExistence type="predicted"/>
<evidence type="ECO:0000256" key="1">
    <source>
        <dbReference type="ARBA" id="ARBA00022441"/>
    </source>
</evidence>
<dbReference type="SMART" id="SM00612">
    <property type="entry name" value="Kelch"/>
    <property type="match status" value="6"/>
</dbReference>
<dbReference type="PIRSF" id="PIRSF037037">
    <property type="entry name" value="Kelch-like_protein_gigaxonin"/>
    <property type="match status" value="1"/>
</dbReference>
<accession>A0AAY4EPL1</accession>
<keyword evidence="2" id="KW-0677">Repeat</keyword>
<protein>
    <recommendedName>
        <fullName evidence="3">BTB domain-containing protein</fullName>
    </recommendedName>
</protein>
<dbReference type="RefSeq" id="XP_028840612.1">
    <property type="nucleotide sequence ID" value="XM_028984779.1"/>
</dbReference>
<evidence type="ECO:0000256" key="2">
    <source>
        <dbReference type="ARBA" id="ARBA00022737"/>
    </source>
</evidence>
<keyword evidence="5" id="KW-1185">Reference proteome</keyword>
<dbReference type="SMART" id="SM00225">
    <property type="entry name" value="BTB"/>
    <property type="match status" value="1"/>
</dbReference>
<evidence type="ECO:0000313" key="4">
    <source>
        <dbReference type="Ensembl" id="ENSDCDP00010059131.1"/>
    </source>
</evidence>
<feature type="domain" description="BTB" evidence="3">
    <location>
        <begin position="43"/>
        <end position="110"/>
    </location>
</feature>
<dbReference type="Gene3D" id="1.25.40.420">
    <property type="match status" value="1"/>
</dbReference>
<dbReference type="AlphaFoldDB" id="A0AAY4EPL1"/>
<name>A0AAY4EPL1_9TELE</name>
<dbReference type="CDD" id="cd18265">
    <property type="entry name" value="BTB_POZ_KLHL35"/>
    <property type="match status" value="1"/>
</dbReference>
<dbReference type="Pfam" id="PF00651">
    <property type="entry name" value="BTB"/>
    <property type="match status" value="1"/>
</dbReference>
<evidence type="ECO:0000259" key="3">
    <source>
        <dbReference type="PROSITE" id="PS50097"/>
    </source>
</evidence>
<dbReference type="SUPFAM" id="SSF54695">
    <property type="entry name" value="POZ domain"/>
    <property type="match status" value="1"/>
</dbReference>
<dbReference type="InterPro" id="IPR000210">
    <property type="entry name" value="BTB/POZ_dom"/>
</dbReference>
<dbReference type="PANTHER" id="PTHR45632">
    <property type="entry name" value="LD33804P"/>
    <property type="match status" value="1"/>
</dbReference>